<evidence type="ECO:0000313" key="11">
    <source>
        <dbReference type="Proteomes" id="UP001181355"/>
    </source>
</evidence>
<evidence type="ECO:0000256" key="7">
    <source>
        <dbReference type="ARBA" id="ARBA00023012"/>
    </source>
</evidence>
<dbReference type="Pfam" id="PF02518">
    <property type="entry name" value="HATPase_c"/>
    <property type="match status" value="1"/>
</dbReference>
<dbReference type="Gene3D" id="3.30.565.10">
    <property type="entry name" value="Histidine kinase-like ATPase, C-terminal domain"/>
    <property type="match status" value="1"/>
</dbReference>
<evidence type="ECO:0000256" key="2">
    <source>
        <dbReference type="ARBA" id="ARBA00012438"/>
    </source>
</evidence>
<dbReference type="EC" id="2.7.13.3" evidence="2"/>
<sequence>MESEQYKTQNVIPNLPLIVGIALLLSATSLGTAALVGQFIESKRMMVAAALLLTLGFIILLVWLKGIKARKIVIIPEAVPLASLGEIDANTKFLELESRVEHAPIALFAVRTDQPEIRPLNGNARRILAPGRSSNTEQLFEQIRSNTSGKRAMILFETEQGLERALLASSDIYLHGEQQTMVALMPVESELQLEAQNAWLKLIHVLTHEIMNSLTPVTSLSRTAQDLLSDCKTQLQTPDFDDLHTALDAIHRRARGLVEFVSSYRSLSNVPTPKPEQVPIHDFLNRLAALSNHQWHQRNGRIIITCEPSNLCAVFDPNQLEQAFINLIKNAEEATAQSEHPELQIHAKLTRGNRLRIEISDNGPGVPEDLIPQIFTPFFSTKERGSGIGLALVRQLIQGNGGTVRYAQRLQGGALFIISL</sequence>
<organism evidence="10 11">
    <name type="scientific">Undibacterium cyanobacteriorum</name>
    <dbReference type="NCBI Taxonomy" id="3073561"/>
    <lineage>
        <taxon>Bacteria</taxon>
        <taxon>Pseudomonadati</taxon>
        <taxon>Pseudomonadota</taxon>
        <taxon>Betaproteobacteria</taxon>
        <taxon>Burkholderiales</taxon>
        <taxon>Oxalobacteraceae</taxon>
        <taxon>Undibacterium</taxon>
    </lineage>
</organism>
<evidence type="ECO:0000256" key="5">
    <source>
        <dbReference type="ARBA" id="ARBA00022777"/>
    </source>
</evidence>
<keyword evidence="7" id="KW-0902">Two-component regulatory system</keyword>
<reference evidence="10" key="1">
    <citation type="submission" date="2023-09" db="EMBL/GenBank/DDBJ databases">
        <title>Undibacterium sp. 20NA77.5 isolated from freshwater.</title>
        <authorList>
            <person name="Le V."/>
            <person name="Ko S.-R."/>
            <person name="Ahn C.-Y."/>
            <person name="Oh H.-M."/>
        </authorList>
    </citation>
    <scope>NUCLEOTIDE SEQUENCE</scope>
    <source>
        <strain evidence="10">20NA77.5</strain>
    </source>
</reference>
<dbReference type="EMBL" id="CP133720">
    <property type="protein sequence ID" value="WMW81151.1"/>
    <property type="molecule type" value="Genomic_DNA"/>
</dbReference>
<evidence type="ECO:0000313" key="10">
    <source>
        <dbReference type="EMBL" id="WMW81151.1"/>
    </source>
</evidence>
<keyword evidence="4" id="KW-0547">Nucleotide-binding</keyword>
<dbReference type="InterPro" id="IPR004358">
    <property type="entry name" value="Sig_transdc_His_kin-like_C"/>
</dbReference>
<evidence type="ECO:0000256" key="3">
    <source>
        <dbReference type="ARBA" id="ARBA00022679"/>
    </source>
</evidence>
<dbReference type="GO" id="GO:0005524">
    <property type="term" value="F:ATP binding"/>
    <property type="evidence" value="ECO:0007669"/>
    <property type="project" value="UniProtKB-KW"/>
</dbReference>
<dbReference type="PANTHER" id="PTHR43065">
    <property type="entry name" value="SENSOR HISTIDINE KINASE"/>
    <property type="match status" value="1"/>
</dbReference>
<dbReference type="InterPro" id="IPR036890">
    <property type="entry name" value="HATPase_C_sf"/>
</dbReference>
<dbReference type="InterPro" id="IPR005467">
    <property type="entry name" value="His_kinase_dom"/>
</dbReference>
<evidence type="ECO:0000256" key="8">
    <source>
        <dbReference type="SAM" id="Phobius"/>
    </source>
</evidence>
<accession>A0ABY9RJN5</accession>
<comment type="catalytic activity">
    <reaction evidence="1">
        <text>ATP + protein L-histidine = ADP + protein N-phospho-L-histidine.</text>
        <dbReference type="EC" id="2.7.13.3"/>
    </reaction>
</comment>
<keyword evidence="11" id="KW-1185">Reference proteome</keyword>
<evidence type="ECO:0000256" key="1">
    <source>
        <dbReference type="ARBA" id="ARBA00000085"/>
    </source>
</evidence>
<keyword evidence="8" id="KW-0472">Membrane</keyword>
<gene>
    <name evidence="10" type="ORF">RF679_02425</name>
</gene>
<keyword evidence="5" id="KW-0418">Kinase</keyword>
<proteinExistence type="predicted"/>
<evidence type="ECO:0000256" key="4">
    <source>
        <dbReference type="ARBA" id="ARBA00022741"/>
    </source>
</evidence>
<evidence type="ECO:0000256" key="6">
    <source>
        <dbReference type="ARBA" id="ARBA00022840"/>
    </source>
</evidence>
<dbReference type="InterPro" id="IPR003594">
    <property type="entry name" value="HATPase_dom"/>
</dbReference>
<dbReference type="RefSeq" id="WP_309482641.1">
    <property type="nucleotide sequence ID" value="NZ_CP133720.1"/>
</dbReference>
<feature type="transmembrane region" description="Helical" evidence="8">
    <location>
        <begin position="12"/>
        <end position="40"/>
    </location>
</feature>
<dbReference type="SMART" id="SM00387">
    <property type="entry name" value="HATPase_c"/>
    <property type="match status" value="1"/>
</dbReference>
<feature type="transmembrane region" description="Helical" evidence="8">
    <location>
        <begin position="46"/>
        <end position="64"/>
    </location>
</feature>
<evidence type="ECO:0000259" key="9">
    <source>
        <dbReference type="PROSITE" id="PS50109"/>
    </source>
</evidence>
<dbReference type="SUPFAM" id="SSF55874">
    <property type="entry name" value="ATPase domain of HSP90 chaperone/DNA topoisomerase II/histidine kinase"/>
    <property type="match status" value="1"/>
</dbReference>
<keyword evidence="3" id="KW-0808">Transferase</keyword>
<dbReference type="PRINTS" id="PR00344">
    <property type="entry name" value="BCTRLSENSOR"/>
</dbReference>
<keyword evidence="8" id="KW-1133">Transmembrane helix</keyword>
<feature type="domain" description="Histidine kinase" evidence="9">
    <location>
        <begin position="205"/>
        <end position="420"/>
    </location>
</feature>
<keyword evidence="8" id="KW-0812">Transmembrane</keyword>
<name>A0ABY9RJN5_9BURK</name>
<dbReference type="Proteomes" id="UP001181355">
    <property type="component" value="Chromosome"/>
</dbReference>
<dbReference type="PROSITE" id="PS50109">
    <property type="entry name" value="HIS_KIN"/>
    <property type="match status" value="1"/>
</dbReference>
<dbReference type="PANTHER" id="PTHR43065:SF46">
    <property type="entry name" value="C4-DICARBOXYLATE TRANSPORT SENSOR PROTEIN DCTB"/>
    <property type="match status" value="1"/>
</dbReference>
<keyword evidence="6 10" id="KW-0067">ATP-binding</keyword>
<protein>
    <recommendedName>
        <fullName evidence="2">histidine kinase</fullName>
        <ecNumber evidence="2">2.7.13.3</ecNumber>
    </recommendedName>
</protein>